<comment type="caution">
    <text evidence="1">The sequence shown here is derived from an EMBL/GenBank/DDBJ whole genome shotgun (WGS) entry which is preliminary data.</text>
</comment>
<organism evidence="1 2">
    <name type="scientific">Araneus ventricosus</name>
    <name type="common">Orbweaver spider</name>
    <name type="synonym">Epeira ventricosa</name>
    <dbReference type="NCBI Taxonomy" id="182803"/>
    <lineage>
        <taxon>Eukaryota</taxon>
        <taxon>Metazoa</taxon>
        <taxon>Ecdysozoa</taxon>
        <taxon>Arthropoda</taxon>
        <taxon>Chelicerata</taxon>
        <taxon>Arachnida</taxon>
        <taxon>Araneae</taxon>
        <taxon>Araneomorphae</taxon>
        <taxon>Entelegynae</taxon>
        <taxon>Araneoidea</taxon>
        <taxon>Araneidae</taxon>
        <taxon>Araneus</taxon>
    </lineage>
</organism>
<name>A0A4Y2ET74_ARAVE</name>
<evidence type="ECO:0000313" key="2">
    <source>
        <dbReference type="Proteomes" id="UP000499080"/>
    </source>
</evidence>
<dbReference type="AlphaFoldDB" id="A0A4Y2ET74"/>
<dbReference type="Proteomes" id="UP000499080">
    <property type="component" value="Unassembled WGS sequence"/>
</dbReference>
<protein>
    <submittedName>
        <fullName evidence="1">Uncharacterized protein</fullName>
    </submittedName>
</protein>
<dbReference type="EMBL" id="BGPR01000676">
    <property type="protein sequence ID" value="GBM31124.1"/>
    <property type="molecule type" value="Genomic_DNA"/>
</dbReference>
<accession>A0A4Y2ET74</accession>
<reference evidence="1 2" key="1">
    <citation type="journal article" date="2019" name="Sci. Rep.">
        <title>Orb-weaving spider Araneus ventricosus genome elucidates the spidroin gene catalogue.</title>
        <authorList>
            <person name="Kono N."/>
            <person name="Nakamura H."/>
            <person name="Ohtoshi R."/>
            <person name="Moran D.A.P."/>
            <person name="Shinohara A."/>
            <person name="Yoshida Y."/>
            <person name="Fujiwara M."/>
            <person name="Mori M."/>
            <person name="Tomita M."/>
            <person name="Arakawa K."/>
        </authorList>
    </citation>
    <scope>NUCLEOTIDE SEQUENCE [LARGE SCALE GENOMIC DNA]</scope>
</reference>
<keyword evidence="2" id="KW-1185">Reference proteome</keyword>
<proteinExistence type="predicted"/>
<evidence type="ECO:0000313" key="1">
    <source>
        <dbReference type="EMBL" id="GBM31124.1"/>
    </source>
</evidence>
<sequence length="110" mass="13094">MDNERTPPMAATFENRICIHNRRFRRLKGGPGPPFHTRHLFTSPITKHCDWERLLWQARQWPRFVWATRDLSRRPIGHNGLCDRPIQGPATLSVVRIIENERILFHYVTK</sequence>
<gene>
    <name evidence="1" type="ORF">AVEN_58920_1</name>
</gene>